<dbReference type="eggNOG" id="COG4221">
    <property type="taxonomic scope" value="Bacteria"/>
</dbReference>
<keyword evidence="2" id="KW-0560">Oxidoreductase</keyword>
<dbReference type="GO" id="GO:0016020">
    <property type="term" value="C:membrane"/>
    <property type="evidence" value="ECO:0007669"/>
    <property type="project" value="TreeGrafter"/>
</dbReference>
<evidence type="ECO:0000313" key="4">
    <source>
        <dbReference type="Proteomes" id="UP000012046"/>
    </source>
</evidence>
<dbReference type="PATRIC" id="fig|1129374.4.peg.2948"/>
<dbReference type="SUPFAM" id="SSF51735">
    <property type="entry name" value="NAD(P)-binding Rossmann-fold domains"/>
    <property type="match status" value="1"/>
</dbReference>
<evidence type="ECO:0000256" key="2">
    <source>
        <dbReference type="ARBA" id="ARBA00023002"/>
    </source>
</evidence>
<dbReference type="Proteomes" id="UP000012046">
    <property type="component" value="Unassembled WGS sequence"/>
</dbReference>
<dbReference type="Gene3D" id="3.40.50.720">
    <property type="entry name" value="NAD(P)-binding Rossmann-like Domain"/>
    <property type="match status" value="1"/>
</dbReference>
<name>H3ZHW9_9ALTE</name>
<evidence type="ECO:0000313" key="3">
    <source>
        <dbReference type="EMBL" id="EHR39975.1"/>
    </source>
</evidence>
<dbReference type="PANTHER" id="PTHR44196:SF1">
    <property type="entry name" value="DEHYDROGENASE_REDUCTASE SDR FAMILY MEMBER 7B"/>
    <property type="match status" value="1"/>
</dbReference>
<gene>
    <name evidence="3" type="ORF">AJE_14885</name>
</gene>
<dbReference type="InterPro" id="IPR002347">
    <property type="entry name" value="SDR_fam"/>
</dbReference>
<dbReference type="PRINTS" id="PR00081">
    <property type="entry name" value="GDHRDH"/>
</dbReference>
<dbReference type="EMBL" id="AHTH01000048">
    <property type="protein sequence ID" value="EHR39975.1"/>
    <property type="molecule type" value="Genomic_DNA"/>
</dbReference>
<organism evidence="3 4">
    <name type="scientific">Alishewanella jeotgali KCTC 22429</name>
    <dbReference type="NCBI Taxonomy" id="1129374"/>
    <lineage>
        <taxon>Bacteria</taxon>
        <taxon>Pseudomonadati</taxon>
        <taxon>Pseudomonadota</taxon>
        <taxon>Gammaproteobacteria</taxon>
        <taxon>Alteromonadales</taxon>
        <taxon>Alteromonadaceae</taxon>
        <taxon>Alishewanella</taxon>
    </lineage>
</organism>
<reference evidence="3 4" key="1">
    <citation type="journal article" date="2012" name="J. Bacteriol.">
        <title>Genome Sequence of Extracellular-Protease-Producing Alishewanella jeotgali Isolated from Traditional Korean Fermented Seafood.</title>
        <authorList>
            <person name="Jung J."/>
            <person name="Chun J."/>
            <person name="Park W."/>
        </authorList>
    </citation>
    <scope>NUCLEOTIDE SEQUENCE [LARGE SCALE GENOMIC DNA]</scope>
    <source>
        <strain evidence="3 4">KCTC 22429</strain>
    </source>
</reference>
<dbReference type="PANTHER" id="PTHR44196">
    <property type="entry name" value="DEHYDROGENASE/REDUCTASE SDR FAMILY MEMBER 7B"/>
    <property type="match status" value="1"/>
</dbReference>
<dbReference type="AlphaFoldDB" id="H3ZHW9"/>
<keyword evidence="4" id="KW-1185">Reference proteome</keyword>
<evidence type="ECO:0000256" key="1">
    <source>
        <dbReference type="ARBA" id="ARBA00006484"/>
    </source>
</evidence>
<protein>
    <submittedName>
        <fullName evidence="3">Short chain dehydrogenase/reductase family oxidoreductase</fullName>
    </submittedName>
</protein>
<proteinExistence type="inferred from homology"/>
<dbReference type="PROSITE" id="PS00061">
    <property type="entry name" value="ADH_SHORT"/>
    <property type="match status" value="1"/>
</dbReference>
<dbReference type="GO" id="GO:0016491">
    <property type="term" value="F:oxidoreductase activity"/>
    <property type="evidence" value="ECO:0007669"/>
    <property type="project" value="UniProtKB-KW"/>
</dbReference>
<dbReference type="STRING" id="1129374.AJE_14885"/>
<sequence>MTSTILITGASSGIGRETALHYARNGWTVYAVARSADKLAELSAEAPQRIVPVSLDLTDSSALTSWFAKLPTELRFDVVLLNAGNCEYVEATNLDISAFERTFALNVLAVVRAVKEALPRLSAGSTLAIVSSMAHFFPFTRAEAYGASKAAISYFADSLRVDLGETGIKICLIEPGFIDTPLTQKNDFAMPFLMPVAQAAERIYAGIAAGKPRLRFPRRLSLMLKLLSALPYGLRIKLANRMKQQ</sequence>
<dbReference type="InterPro" id="IPR036291">
    <property type="entry name" value="NAD(P)-bd_dom_sf"/>
</dbReference>
<dbReference type="Pfam" id="PF00106">
    <property type="entry name" value="adh_short"/>
    <property type="match status" value="1"/>
</dbReference>
<accession>H3ZHW9</accession>
<dbReference type="InterPro" id="IPR020904">
    <property type="entry name" value="Sc_DH/Rdtase_CS"/>
</dbReference>
<dbReference type="RefSeq" id="WP_008951530.1">
    <property type="nucleotide sequence ID" value="NZ_AHTH01000048.1"/>
</dbReference>
<comment type="caution">
    <text evidence="3">The sequence shown here is derived from an EMBL/GenBank/DDBJ whole genome shotgun (WGS) entry which is preliminary data.</text>
</comment>
<comment type="similarity">
    <text evidence="1">Belongs to the short-chain dehydrogenases/reductases (SDR) family.</text>
</comment>